<accession>A0A0C3NR45</accession>
<gene>
    <name evidence="1" type="ORF">PHLGIDRAFT_411807</name>
</gene>
<dbReference type="HOGENOM" id="CLU_1441541_0_0_1"/>
<keyword evidence="2" id="KW-1185">Reference proteome</keyword>
<protein>
    <submittedName>
        <fullName evidence="1">Uncharacterized protein</fullName>
    </submittedName>
</protein>
<dbReference type="Proteomes" id="UP000053257">
    <property type="component" value="Unassembled WGS sequence"/>
</dbReference>
<dbReference type="AlphaFoldDB" id="A0A0C3NR45"/>
<proteinExistence type="predicted"/>
<sequence length="188" mass="19475">MQERRSWLIVPPLWEGDDYEPGVLNFLLGYPIVTQPMPSRLLPPASLTGCWIGAGWAGLLDAEERGAGRGAGFDPFARDRGGGLDGEGGPLVEDLAMLSETAPRDCLSAPRAAGPELLRLTNASIDVCVLPDGSVEGPGRAFSEGALVRAGPADTTASDGSRFGTSLDGESGRWGLLTVVIGSGLDGI</sequence>
<name>A0A0C3NR45_PHLG1</name>
<organism evidence="1 2">
    <name type="scientific">Phlebiopsis gigantea (strain 11061_1 CR5-6)</name>
    <name type="common">White-rot fungus</name>
    <name type="synonym">Peniophora gigantea</name>
    <dbReference type="NCBI Taxonomy" id="745531"/>
    <lineage>
        <taxon>Eukaryota</taxon>
        <taxon>Fungi</taxon>
        <taxon>Dikarya</taxon>
        <taxon>Basidiomycota</taxon>
        <taxon>Agaricomycotina</taxon>
        <taxon>Agaricomycetes</taxon>
        <taxon>Polyporales</taxon>
        <taxon>Phanerochaetaceae</taxon>
        <taxon>Phlebiopsis</taxon>
    </lineage>
</organism>
<evidence type="ECO:0000313" key="1">
    <source>
        <dbReference type="EMBL" id="KIP07659.1"/>
    </source>
</evidence>
<dbReference type="EMBL" id="KN840493">
    <property type="protein sequence ID" value="KIP07659.1"/>
    <property type="molecule type" value="Genomic_DNA"/>
</dbReference>
<evidence type="ECO:0000313" key="2">
    <source>
        <dbReference type="Proteomes" id="UP000053257"/>
    </source>
</evidence>
<reference evidence="1 2" key="1">
    <citation type="journal article" date="2014" name="PLoS Genet.">
        <title>Analysis of the Phlebiopsis gigantea genome, transcriptome and secretome provides insight into its pioneer colonization strategies of wood.</title>
        <authorList>
            <person name="Hori C."/>
            <person name="Ishida T."/>
            <person name="Igarashi K."/>
            <person name="Samejima M."/>
            <person name="Suzuki H."/>
            <person name="Master E."/>
            <person name="Ferreira P."/>
            <person name="Ruiz-Duenas F.J."/>
            <person name="Held B."/>
            <person name="Canessa P."/>
            <person name="Larrondo L.F."/>
            <person name="Schmoll M."/>
            <person name="Druzhinina I.S."/>
            <person name="Kubicek C.P."/>
            <person name="Gaskell J.A."/>
            <person name="Kersten P."/>
            <person name="St John F."/>
            <person name="Glasner J."/>
            <person name="Sabat G."/>
            <person name="Splinter BonDurant S."/>
            <person name="Syed K."/>
            <person name="Yadav J."/>
            <person name="Mgbeahuruike A.C."/>
            <person name="Kovalchuk A."/>
            <person name="Asiegbu F.O."/>
            <person name="Lackner G."/>
            <person name="Hoffmeister D."/>
            <person name="Rencoret J."/>
            <person name="Gutierrez A."/>
            <person name="Sun H."/>
            <person name="Lindquist E."/>
            <person name="Barry K."/>
            <person name="Riley R."/>
            <person name="Grigoriev I.V."/>
            <person name="Henrissat B."/>
            <person name="Kues U."/>
            <person name="Berka R.M."/>
            <person name="Martinez A.T."/>
            <person name="Covert S.F."/>
            <person name="Blanchette R.A."/>
            <person name="Cullen D."/>
        </authorList>
    </citation>
    <scope>NUCLEOTIDE SEQUENCE [LARGE SCALE GENOMIC DNA]</scope>
    <source>
        <strain evidence="1 2">11061_1 CR5-6</strain>
    </source>
</reference>